<dbReference type="Gene3D" id="1.10.287.110">
    <property type="entry name" value="DnaJ domain"/>
    <property type="match status" value="1"/>
</dbReference>
<dbReference type="InterPro" id="IPR052460">
    <property type="entry name" value="ER_disulfide_reductase"/>
</dbReference>
<dbReference type="InterPro" id="IPR013766">
    <property type="entry name" value="Thioredoxin_domain"/>
</dbReference>
<feature type="domain" description="J" evidence="7">
    <location>
        <begin position="24"/>
        <end position="89"/>
    </location>
</feature>
<dbReference type="Pfam" id="PF00226">
    <property type="entry name" value="DnaJ"/>
    <property type="match status" value="1"/>
</dbReference>
<dbReference type="Proteomes" id="UP000008144">
    <property type="component" value="Chromosome 9"/>
</dbReference>
<dbReference type="InterPro" id="IPR018253">
    <property type="entry name" value="DnaJ_domain_CS"/>
</dbReference>
<protein>
    <recommendedName>
        <fullName evidence="2">DnaJ homolog subfamily C member 10</fullName>
    </recommendedName>
    <alternativeName>
        <fullName evidence="3">DnaJ homolog subfamily C member 16</fullName>
    </alternativeName>
    <alternativeName>
        <fullName evidence="6">Endoplasmic reticulum DNA J domain-containing protein 8</fullName>
    </alternativeName>
</protein>
<evidence type="ECO:0000256" key="2">
    <source>
        <dbReference type="ARBA" id="ARBA00020920"/>
    </source>
</evidence>
<dbReference type="PANTHER" id="PTHR44340:SF1">
    <property type="entry name" value="DNAJ HOMOLOG SUBFAMILY C MEMBER 10"/>
    <property type="match status" value="1"/>
</dbReference>
<feature type="domain" description="Thioredoxin" evidence="8">
    <location>
        <begin position="111"/>
        <end position="226"/>
    </location>
</feature>
<dbReference type="AlphaFoldDB" id="F6TT01"/>
<evidence type="ECO:0000259" key="7">
    <source>
        <dbReference type="PROSITE" id="PS50076"/>
    </source>
</evidence>
<dbReference type="InterPro" id="IPR017937">
    <property type="entry name" value="Thioredoxin_CS"/>
</dbReference>
<dbReference type="GO" id="GO:0005789">
    <property type="term" value="C:endoplasmic reticulum membrane"/>
    <property type="evidence" value="ECO:0007669"/>
    <property type="project" value="UniProtKB-SubCell"/>
</dbReference>
<dbReference type="PRINTS" id="PR00625">
    <property type="entry name" value="JDOMAIN"/>
</dbReference>
<dbReference type="Pfam" id="PF00085">
    <property type="entry name" value="Thioredoxin"/>
    <property type="match status" value="4"/>
</dbReference>
<evidence type="ECO:0000256" key="6">
    <source>
        <dbReference type="ARBA" id="ARBA00035043"/>
    </source>
</evidence>
<evidence type="ECO:0000259" key="8">
    <source>
        <dbReference type="PROSITE" id="PS51352"/>
    </source>
</evidence>
<dbReference type="PROSITE" id="PS51352">
    <property type="entry name" value="THIOREDOXIN_2"/>
    <property type="match status" value="3"/>
</dbReference>
<keyword evidence="10" id="KW-1185">Reference proteome</keyword>
<dbReference type="InterPro" id="IPR036869">
    <property type="entry name" value="J_dom_sf"/>
</dbReference>
<dbReference type="GeneTree" id="ENSGT00940000155558"/>
<comment type="subcellular location">
    <subcellularLocation>
        <location evidence="1">Endoplasmic reticulum membrane</location>
        <topology evidence="1">Single-pass type IV membrane protein</topology>
    </subcellularLocation>
</comment>
<sequence length="817" mass="93178">SACLIHWIMKLPKLNLLTYCFGEDYYEVLGVSKDASLKQIRKAFKKLALTMHPDKNVNDPEAHNKFIKINGIYEVLKDEDLRKKYDQFGEEGLKENGRGGGRYESYNYYRDEFGIYDDDPDVVTLDGSDFGNADAAVKSGETWFVNFYSPRCSHCHDLAPTWRKFAEELSGAINIGAVNCHDNRWTCNQKGVHSFPSLLIFYHQPIKYMGDRSKKDLMKFVLEHVNIDVVDLWDGNIAEEISSHPKLPWVVSFCGGDAEAHEDEDGEIIGDCPSRNTRMKMAGLLKDIANVGSIDCGTSPELCKRANASKKAGVYYFPLDTFPEPKKNDRIHSFSSLDAREIYSEFMLQLMPSLTKVTVTKLEKLVSRQATLAFFQFDTTNDVDVKETNLKKLPQLLKDHNIDVVKVYCNNTRWCFDNFHISQDAVLVFKGTGIEEYEIHHASKLTTAELSLFAHESVHARVATLNAQHFHENSLKESNQPWFVDFFAPWCPPCRALLPELRKASTSLLNIKFGTVDCTSFSSICEKFKIHSYPTTMLFNQSVVTEYNGQHNSHGILEFVQDLISPPYEHLNPESFKDKVLRRGVGVTWIVDFYAKWCGPCKAMLPAWRQMAKKSIKLLEGVVKVGAVDCAIPTNNQLCKTQGVNAYPEIRLFPSKKKPRSNPLYKVYTDWNRQALAMAGWAIESTNHDVKDMTMEDFDRGQLIDKQAWLLDFYAPWCGPCMAFSPKFILTSFRFVGRVKFGKVNCQQFPSICSQAGVNAYPSVKFYHPVKSDEKRSSVKSITSQDPDEITQLVEQFIQPYKHLIKKKSSQKKKDEL</sequence>
<dbReference type="GO" id="GO:0016671">
    <property type="term" value="F:oxidoreductase activity, acting on a sulfur group of donors, disulfide as acceptor"/>
    <property type="evidence" value="ECO:0000318"/>
    <property type="project" value="GO_Central"/>
</dbReference>
<dbReference type="InterPro" id="IPR001623">
    <property type="entry name" value="DnaJ_domain"/>
</dbReference>
<dbReference type="GO" id="GO:0051787">
    <property type="term" value="F:misfolded protein binding"/>
    <property type="evidence" value="ECO:0000318"/>
    <property type="project" value="GO_Central"/>
</dbReference>
<evidence type="ECO:0000256" key="5">
    <source>
        <dbReference type="ARBA" id="ARBA00035002"/>
    </source>
</evidence>
<evidence type="ECO:0000313" key="10">
    <source>
        <dbReference type="Proteomes" id="UP000008144"/>
    </source>
</evidence>
<dbReference type="InterPro" id="IPR036249">
    <property type="entry name" value="Thioredoxin-like_sf"/>
</dbReference>
<dbReference type="Ensembl" id="ENSCINT00000024342.2">
    <property type="protein sequence ID" value="ENSCINP00000024096.2"/>
    <property type="gene ID" value="ENSCING00000013040.2"/>
</dbReference>
<keyword evidence="4" id="KW-0072">Autophagy</keyword>
<reference evidence="10" key="1">
    <citation type="journal article" date="2002" name="Science">
        <title>The draft genome of Ciona intestinalis: insights into chordate and vertebrate origins.</title>
        <authorList>
            <person name="Dehal P."/>
            <person name="Satou Y."/>
            <person name="Campbell R.K."/>
            <person name="Chapman J."/>
            <person name="Degnan B."/>
            <person name="De Tomaso A."/>
            <person name="Davidson B."/>
            <person name="Di Gregorio A."/>
            <person name="Gelpke M."/>
            <person name="Goodstein D.M."/>
            <person name="Harafuji N."/>
            <person name="Hastings K.E."/>
            <person name="Ho I."/>
            <person name="Hotta K."/>
            <person name="Huang W."/>
            <person name="Kawashima T."/>
            <person name="Lemaire P."/>
            <person name="Martinez D."/>
            <person name="Meinertzhagen I.A."/>
            <person name="Necula S."/>
            <person name="Nonaka M."/>
            <person name="Putnam N."/>
            <person name="Rash S."/>
            <person name="Saiga H."/>
            <person name="Satake M."/>
            <person name="Terry A."/>
            <person name="Yamada L."/>
            <person name="Wang H.G."/>
            <person name="Awazu S."/>
            <person name="Azumi K."/>
            <person name="Boore J."/>
            <person name="Branno M."/>
            <person name="Chin-Bow S."/>
            <person name="DeSantis R."/>
            <person name="Doyle S."/>
            <person name="Francino P."/>
            <person name="Keys D.N."/>
            <person name="Haga S."/>
            <person name="Hayashi H."/>
            <person name="Hino K."/>
            <person name="Imai K.S."/>
            <person name="Inaba K."/>
            <person name="Kano S."/>
            <person name="Kobayashi K."/>
            <person name="Kobayashi M."/>
            <person name="Lee B.I."/>
            <person name="Makabe K.W."/>
            <person name="Manohar C."/>
            <person name="Matassi G."/>
            <person name="Medina M."/>
            <person name="Mochizuki Y."/>
            <person name="Mount S."/>
            <person name="Morishita T."/>
            <person name="Miura S."/>
            <person name="Nakayama A."/>
            <person name="Nishizaka S."/>
            <person name="Nomoto H."/>
            <person name="Ohta F."/>
            <person name="Oishi K."/>
            <person name="Rigoutsos I."/>
            <person name="Sano M."/>
            <person name="Sasaki A."/>
            <person name="Sasakura Y."/>
            <person name="Shoguchi E."/>
            <person name="Shin-i T."/>
            <person name="Spagnuolo A."/>
            <person name="Stainier D."/>
            <person name="Suzuki M.M."/>
            <person name="Tassy O."/>
            <person name="Takatori N."/>
            <person name="Tokuoka M."/>
            <person name="Yagi K."/>
            <person name="Yoshizaki F."/>
            <person name="Wada S."/>
            <person name="Zhang C."/>
            <person name="Hyatt P.D."/>
            <person name="Larimer F."/>
            <person name="Detter C."/>
            <person name="Doggett N."/>
            <person name="Glavina T."/>
            <person name="Hawkins T."/>
            <person name="Richardson P."/>
            <person name="Lucas S."/>
            <person name="Kohara Y."/>
            <person name="Levine M."/>
            <person name="Satoh N."/>
            <person name="Rokhsar D.S."/>
        </authorList>
    </citation>
    <scope>NUCLEOTIDE SEQUENCE [LARGE SCALE GENOMIC DNA]</scope>
</reference>
<organism evidence="9 10">
    <name type="scientific">Ciona intestinalis</name>
    <name type="common">Transparent sea squirt</name>
    <name type="synonym">Ascidia intestinalis</name>
    <dbReference type="NCBI Taxonomy" id="7719"/>
    <lineage>
        <taxon>Eukaryota</taxon>
        <taxon>Metazoa</taxon>
        <taxon>Chordata</taxon>
        <taxon>Tunicata</taxon>
        <taxon>Ascidiacea</taxon>
        <taxon>Phlebobranchia</taxon>
        <taxon>Cionidae</taxon>
        <taxon>Ciona</taxon>
    </lineage>
</organism>
<accession>F6TT01</accession>
<evidence type="ECO:0000256" key="4">
    <source>
        <dbReference type="ARBA" id="ARBA00023006"/>
    </source>
</evidence>
<feature type="domain" description="Thioredoxin" evidence="8">
    <location>
        <begin position="444"/>
        <end position="565"/>
    </location>
</feature>
<proteinExistence type="predicted"/>
<name>F6TT01_CIOIN</name>
<dbReference type="Gene3D" id="3.40.30.10">
    <property type="entry name" value="Glutaredoxin"/>
    <property type="match status" value="6"/>
</dbReference>
<dbReference type="SUPFAM" id="SSF46565">
    <property type="entry name" value="Chaperone J-domain"/>
    <property type="match status" value="1"/>
</dbReference>
<reference evidence="9" key="3">
    <citation type="submission" date="2025-08" db="UniProtKB">
        <authorList>
            <consortium name="Ensembl"/>
        </authorList>
    </citation>
    <scope>IDENTIFICATION</scope>
</reference>
<evidence type="ECO:0000256" key="1">
    <source>
        <dbReference type="ARBA" id="ARBA00004163"/>
    </source>
</evidence>
<dbReference type="SUPFAM" id="SSF52833">
    <property type="entry name" value="Thioredoxin-like"/>
    <property type="match status" value="4"/>
</dbReference>
<reference evidence="9" key="2">
    <citation type="journal article" date="2008" name="Genome Biol.">
        <title>Improved genome assembly and evidence-based global gene model set for the chordate Ciona intestinalis: new insight into intron and operon populations.</title>
        <authorList>
            <person name="Satou Y."/>
            <person name="Mineta K."/>
            <person name="Ogasawara M."/>
            <person name="Sasakura Y."/>
            <person name="Shoguchi E."/>
            <person name="Ueno K."/>
            <person name="Yamada L."/>
            <person name="Matsumoto J."/>
            <person name="Wasserscheid J."/>
            <person name="Dewar K."/>
            <person name="Wiley G.B."/>
            <person name="Macmil S.L."/>
            <person name="Roe B.A."/>
            <person name="Zeller R.W."/>
            <person name="Hastings K.E."/>
            <person name="Lemaire P."/>
            <person name="Lindquist E."/>
            <person name="Endo T."/>
            <person name="Hotta K."/>
            <person name="Inaba K."/>
        </authorList>
    </citation>
    <scope>NUCLEOTIDE SEQUENCE [LARGE SCALE GENOMIC DNA]</scope>
    <source>
        <strain evidence="9">wild type</strain>
    </source>
</reference>
<dbReference type="InParanoid" id="F6TT01"/>
<dbReference type="PROSITE" id="PS00194">
    <property type="entry name" value="THIOREDOXIN_1"/>
    <property type="match status" value="3"/>
</dbReference>
<reference evidence="9" key="4">
    <citation type="submission" date="2025-09" db="UniProtKB">
        <authorList>
            <consortium name="Ensembl"/>
        </authorList>
    </citation>
    <scope>IDENTIFICATION</scope>
</reference>
<dbReference type="PROSITE" id="PS50076">
    <property type="entry name" value="DNAJ_2"/>
    <property type="match status" value="1"/>
</dbReference>
<dbReference type="GO" id="GO:0005788">
    <property type="term" value="C:endoplasmic reticulum lumen"/>
    <property type="evidence" value="ECO:0000318"/>
    <property type="project" value="GO_Central"/>
</dbReference>
<dbReference type="SMART" id="SM00271">
    <property type="entry name" value="DnaJ"/>
    <property type="match status" value="1"/>
</dbReference>
<dbReference type="STRING" id="7719.ENSCINP00000024096"/>
<dbReference type="GO" id="GO:0006914">
    <property type="term" value="P:autophagy"/>
    <property type="evidence" value="ECO:0007669"/>
    <property type="project" value="UniProtKB-KW"/>
</dbReference>
<comment type="function">
    <text evidence="5">Plays an important role in regulating the size of autophagosomes during the formation process.</text>
</comment>
<feature type="domain" description="Thioredoxin" evidence="8">
    <location>
        <begin position="656"/>
        <end position="799"/>
    </location>
</feature>
<dbReference type="HOGENOM" id="CLU_023279_0_0_1"/>
<dbReference type="GO" id="GO:0015035">
    <property type="term" value="F:protein-disulfide reductase activity"/>
    <property type="evidence" value="ECO:0000318"/>
    <property type="project" value="GO_Central"/>
</dbReference>
<dbReference type="FunCoup" id="F6TT01">
    <property type="interactions" value="43"/>
</dbReference>
<dbReference type="EMBL" id="EAAA01002915">
    <property type="status" value="NOT_ANNOTATED_CDS"/>
    <property type="molecule type" value="Genomic_DNA"/>
</dbReference>
<gene>
    <name evidence="9" type="primary">LOC100179175</name>
</gene>
<evidence type="ECO:0000256" key="3">
    <source>
        <dbReference type="ARBA" id="ARBA00020921"/>
    </source>
</evidence>
<dbReference type="FunFam" id="1.10.287.110:FF:000029">
    <property type="entry name" value="DnaJ homolog subfamily C member 10"/>
    <property type="match status" value="1"/>
</dbReference>
<dbReference type="CDD" id="cd06257">
    <property type="entry name" value="DnaJ"/>
    <property type="match status" value="1"/>
</dbReference>
<evidence type="ECO:0000313" key="9">
    <source>
        <dbReference type="Ensembl" id="ENSCINP00000024096.2"/>
    </source>
</evidence>
<dbReference type="PANTHER" id="PTHR44340">
    <property type="entry name" value="DNAJ HOMOLOG SUBFAMILY C MEMBER 10"/>
    <property type="match status" value="1"/>
</dbReference>
<dbReference type="PROSITE" id="PS00636">
    <property type="entry name" value="DNAJ_1"/>
    <property type="match status" value="1"/>
</dbReference>
<dbReference type="OMA" id="APTWRKF"/>
<dbReference type="GO" id="GO:0036498">
    <property type="term" value="P:IRE1-mediated unfolded protein response"/>
    <property type="evidence" value="ECO:0000318"/>
    <property type="project" value="GO_Central"/>
</dbReference>